<reference evidence="2 3" key="1">
    <citation type="submission" date="2019-03" db="EMBL/GenBank/DDBJ databases">
        <title>Genomic Encyclopedia of Type Strains, Phase III (KMG-III): the genomes of soil and plant-associated and newly described type strains.</title>
        <authorList>
            <person name="Whitman W."/>
        </authorList>
    </citation>
    <scope>NUCLEOTIDE SEQUENCE [LARGE SCALE GENOMIC DNA]</scope>
    <source>
        <strain evidence="2 3">LMG 29544</strain>
    </source>
</reference>
<protein>
    <submittedName>
        <fullName evidence="2">Uncharacterized protein</fullName>
    </submittedName>
</protein>
<comment type="caution">
    <text evidence="2">The sequence shown here is derived from an EMBL/GenBank/DDBJ whole genome shotgun (WGS) entry which is preliminary data.</text>
</comment>
<keyword evidence="3" id="KW-1185">Reference proteome</keyword>
<dbReference type="Proteomes" id="UP000295509">
    <property type="component" value="Unassembled WGS sequence"/>
</dbReference>
<proteinExistence type="predicted"/>
<evidence type="ECO:0000256" key="1">
    <source>
        <dbReference type="SAM" id="MobiDB-lite"/>
    </source>
</evidence>
<name>A0A4R8L473_9BURK</name>
<evidence type="ECO:0000313" key="2">
    <source>
        <dbReference type="EMBL" id="TDY37396.1"/>
    </source>
</evidence>
<accession>A0A4R8L473</accession>
<dbReference type="AlphaFoldDB" id="A0A4R8L473"/>
<dbReference type="EMBL" id="SORE01000038">
    <property type="protein sequence ID" value="TDY37396.1"/>
    <property type="molecule type" value="Genomic_DNA"/>
</dbReference>
<evidence type="ECO:0000313" key="3">
    <source>
        <dbReference type="Proteomes" id="UP000295509"/>
    </source>
</evidence>
<feature type="region of interest" description="Disordered" evidence="1">
    <location>
        <begin position="1"/>
        <end position="21"/>
    </location>
</feature>
<gene>
    <name evidence="2" type="ORF">BX592_13839</name>
</gene>
<organism evidence="2 3">
    <name type="scientific">Paraburkholderia rhizosphaerae</name>
    <dbReference type="NCBI Taxonomy" id="480658"/>
    <lineage>
        <taxon>Bacteria</taxon>
        <taxon>Pseudomonadati</taxon>
        <taxon>Pseudomonadota</taxon>
        <taxon>Betaproteobacteria</taxon>
        <taxon>Burkholderiales</taxon>
        <taxon>Burkholderiaceae</taxon>
        <taxon>Paraburkholderia</taxon>
    </lineage>
</organism>
<sequence>MAPAESLNPDGKIGTSTEMEREFTESTRARAELLCFLVAIAAASYALTQEWRVDHVVQCCRQWLVKNETKMHWLERVRTGQLALKIAQYDLESAGIAVRLSSVSALFTAEMELNEASTMVQRMMTLCHDAL</sequence>